<dbReference type="Proteomes" id="UP000188533">
    <property type="component" value="Unassembled WGS sequence"/>
</dbReference>
<reference evidence="2 3" key="1">
    <citation type="submission" date="2016-08" db="EMBL/GenBank/DDBJ databases">
        <authorList>
            <consortium name="Lentinula edodes genome sequencing consortium"/>
            <person name="Sakamoto Y."/>
            <person name="Nakade K."/>
            <person name="Sato S."/>
            <person name="Yoshida Y."/>
            <person name="Miyazaki K."/>
            <person name="Natsume S."/>
            <person name="Konno N."/>
        </authorList>
    </citation>
    <scope>NUCLEOTIDE SEQUENCE [LARGE SCALE GENOMIC DNA]</scope>
    <source>
        <strain evidence="2 3">NBRC 111202</strain>
    </source>
</reference>
<dbReference type="EMBL" id="BDGU01000282">
    <property type="protein sequence ID" value="GAW05891.1"/>
    <property type="molecule type" value="Genomic_DNA"/>
</dbReference>
<reference evidence="2 3" key="2">
    <citation type="submission" date="2017-02" db="EMBL/GenBank/DDBJ databases">
        <title>A genome survey and senescence transcriptome analysis in Lentinula edodes.</title>
        <authorList>
            <person name="Sakamoto Y."/>
            <person name="Nakade K."/>
            <person name="Sato S."/>
            <person name="Yoshida Y."/>
            <person name="Miyazaki K."/>
            <person name="Natsume S."/>
            <person name="Konno N."/>
        </authorList>
    </citation>
    <scope>NUCLEOTIDE SEQUENCE [LARGE SCALE GENOMIC DNA]</scope>
    <source>
        <strain evidence="2 3">NBRC 111202</strain>
    </source>
</reference>
<evidence type="ECO:0000313" key="3">
    <source>
        <dbReference type="Proteomes" id="UP000188533"/>
    </source>
</evidence>
<comment type="caution">
    <text evidence="2">The sequence shown here is derived from an EMBL/GenBank/DDBJ whole genome shotgun (WGS) entry which is preliminary data.</text>
</comment>
<sequence length="146" mass="16310">MHFFSLCLSLIVGLFVIVQAAPLDVSKRSFELNVRSSTAASNTNVPSGETNHPQDPRHRILVYVHFSWPIDRYHEGVSVPAQVSHRLANYFHSVANFPEIIDDPEQQIVFPSGSVWNLASTEAAFSFSWGMRPDGVVHVGHLGREE</sequence>
<keyword evidence="3" id="KW-1185">Reference proteome</keyword>
<dbReference type="AlphaFoldDB" id="A0A1Q3EFB0"/>
<evidence type="ECO:0000256" key="1">
    <source>
        <dbReference type="SAM" id="SignalP"/>
    </source>
</evidence>
<dbReference type="OrthoDB" id="2878776at2759"/>
<name>A0A1Q3EFB0_LENED</name>
<organism evidence="2 3">
    <name type="scientific">Lentinula edodes</name>
    <name type="common">Shiitake mushroom</name>
    <name type="synonym">Lentinus edodes</name>
    <dbReference type="NCBI Taxonomy" id="5353"/>
    <lineage>
        <taxon>Eukaryota</taxon>
        <taxon>Fungi</taxon>
        <taxon>Dikarya</taxon>
        <taxon>Basidiomycota</taxon>
        <taxon>Agaricomycotina</taxon>
        <taxon>Agaricomycetes</taxon>
        <taxon>Agaricomycetidae</taxon>
        <taxon>Agaricales</taxon>
        <taxon>Marasmiineae</taxon>
        <taxon>Omphalotaceae</taxon>
        <taxon>Lentinula</taxon>
    </lineage>
</organism>
<proteinExistence type="predicted"/>
<protein>
    <submittedName>
        <fullName evidence="2">Uncharacterized protein</fullName>
    </submittedName>
</protein>
<feature type="signal peptide" evidence="1">
    <location>
        <begin position="1"/>
        <end position="20"/>
    </location>
</feature>
<accession>A0A1Q3EFB0</accession>
<feature type="chain" id="PRO_5013021315" evidence="1">
    <location>
        <begin position="21"/>
        <end position="146"/>
    </location>
</feature>
<gene>
    <name evidence="2" type="ORF">LENED_007778</name>
</gene>
<keyword evidence="1" id="KW-0732">Signal</keyword>
<evidence type="ECO:0000313" key="2">
    <source>
        <dbReference type="EMBL" id="GAW05891.1"/>
    </source>
</evidence>